<keyword evidence="11" id="KW-0406">Ion transport</keyword>
<evidence type="ECO:0000256" key="13">
    <source>
        <dbReference type="ARBA" id="ARBA00031116"/>
    </source>
</evidence>
<dbReference type="Proteomes" id="UP000723463">
    <property type="component" value="Unassembled WGS sequence"/>
</dbReference>
<proteinExistence type="inferred from homology"/>
<dbReference type="EMBL" id="JAAAXW010000084">
    <property type="protein sequence ID" value="KAF9544762.1"/>
    <property type="molecule type" value="Genomic_DNA"/>
</dbReference>
<dbReference type="GO" id="GO:2001256">
    <property type="term" value="P:regulation of store-operated calcium entry"/>
    <property type="evidence" value="ECO:0007669"/>
    <property type="project" value="InterPro"/>
</dbReference>
<dbReference type="InterPro" id="IPR009567">
    <property type="entry name" value="SARAF"/>
</dbReference>
<feature type="compositionally biased region" description="Low complexity" evidence="14">
    <location>
        <begin position="304"/>
        <end position="325"/>
    </location>
</feature>
<evidence type="ECO:0000313" key="16">
    <source>
        <dbReference type="EMBL" id="KAF9544762.1"/>
    </source>
</evidence>
<evidence type="ECO:0000256" key="4">
    <source>
        <dbReference type="ARBA" id="ARBA00022448"/>
    </source>
</evidence>
<feature type="compositionally biased region" description="Gly residues" evidence="14">
    <location>
        <begin position="229"/>
        <end position="248"/>
    </location>
</feature>
<reference evidence="16" key="1">
    <citation type="journal article" date="2020" name="Fungal Divers.">
        <title>Resolving the Mortierellaceae phylogeny through synthesis of multi-gene phylogenetics and phylogenomics.</title>
        <authorList>
            <person name="Vandepol N."/>
            <person name="Liber J."/>
            <person name="Desiro A."/>
            <person name="Na H."/>
            <person name="Kennedy M."/>
            <person name="Barry K."/>
            <person name="Grigoriev I.V."/>
            <person name="Miller A.N."/>
            <person name="O'Donnell K."/>
            <person name="Stajich J.E."/>
            <person name="Bonito G."/>
        </authorList>
    </citation>
    <scope>NUCLEOTIDE SEQUENCE</scope>
    <source>
        <strain evidence="16">NRRL 2591</strain>
    </source>
</reference>
<comment type="caution">
    <text evidence="16">The sequence shown here is derived from an EMBL/GenBank/DDBJ whole genome shotgun (WGS) entry which is preliminary data.</text>
</comment>
<sequence>MTERRTEKNRMPSQRRRLLFPTILALATAACLLATTPSTVSAFGNNNHKKVLLKDVQTLTLHQGRMTTGRRTSPVPQIKCVGGNACGDFEPEVVQCTNAGFDGSDVQWKCQAELPDNLRFGQLDVFCEGYTHPDDPYVLKGSCGLEYKLQYTNVRYNTNNNYGRDTWKNPAFNEWTRRAKRQSLVELLYLGTWIGVVCLILYSFLKNCFQHYREDARNDDPPPPYRSSGGHGGGGFGGGGGGGGGGGWNPSNQYKPSASSTAETGGFRPGFWSGVGLGGLGAYMATQNRNRQQAQANAYADPSSAYAGANASPSSSSWGSSSYGSYSGGSGMGGGSSSSGSSSRPTRTATGFGGTRRR</sequence>
<feature type="compositionally biased region" description="Polar residues" evidence="14">
    <location>
        <begin position="249"/>
        <end position="263"/>
    </location>
</feature>
<feature type="transmembrane region" description="Helical" evidence="15">
    <location>
        <begin position="187"/>
        <end position="205"/>
    </location>
</feature>
<comment type="subcellular location">
    <subcellularLocation>
        <location evidence="1">Endoplasmic reticulum membrane</location>
        <topology evidence="1">Single-pass type I membrane protein</topology>
    </subcellularLocation>
</comment>
<evidence type="ECO:0000313" key="17">
    <source>
        <dbReference type="Proteomes" id="UP000723463"/>
    </source>
</evidence>
<evidence type="ECO:0000256" key="15">
    <source>
        <dbReference type="SAM" id="Phobius"/>
    </source>
</evidence>
<keyword evidence="17" id="KW-1185">Reference proteome</keyword>
<keyword evidence="7" id="KW-0732">Signal</keyword>
<feature type="region of interest" description="Disordered" evidence="14">
    <location>
        <begin position="304"/>
        <end position="358"/>
    </location>
</feature>
<dbReference type="PANTHER" id="PTHR15929:SF0">
    <property type="entry name" value="STORE-OPERATED CALCIUM ENTRY-ASSOCIATED REGULATORY FACTOR"/>
    <property type="match status" value="1"/>
</dbReference>
<feature type="compositionally biased region" description="Gly residues" evidence="14">
    <location>
        <begin position="326"/>
        <end position="337"/>
    </location>
</feature>
<keyword evidence="10 15" id="KW-1133">Transmembrane helix</keyword>
<evidence type="ECO:0000256" key="1">
    <source>
        <dbReference type="ARBA" id="ARBA00004115"/>
    </source>
</evidence>
<name>A0A9P6K3M9_9FUNG</name>
<feature type="region of interest" description="Disordered" evidence="14">
    <location>
        <begin position="216"/>
        <end position="265"/>
    </location>
</feature>
<keyword evidence="8" id="KW-0256">Endoplasmic reticulum</keyword>
<dbReference type="GO" id="GO:0006816">
    <property type="term" value="P:calcium ion transport"/>
    <property type="evidence" value="ECO:0007669"/>
    <property type="project" value="UniProtKB-KW"/>
</dbReference>
<keyword evidence="4" id="KW-0813">Transport</keyword>
<evidence type="ECO:0000256" key="2">
    <source>
        <dbReference type="ARBA" id="ARBA00006833"/>
    </source>
</evidence>
<feature type="compositionally biased region" description="Low complexity" evidence="14">
    <location>
        <begin position="338"/>
        <end position="350"/>
    </location>
</feature>
<evidence type="ECO:0000256" key="8">
    <source>
        <dbReference type="ARBA" id="ARBA00022824"/>
    </source>
</evidence>
<dbReference type="AlphaFoldDB" id="A0A9P6K3M9"/>
<dbReference type="GO" id="GO:0005789">
    <property type="term" value="C:endoplasmic reticulum membrane"/>
    <property type="evidence" value="ECO:0007669"/>
    <property type="project" value="UniProtKB-SubCell"/>
</dbReference>
<evidence type="ECO:0000256" key="12">
    <source>
        <dbReference type="ARBA" id="ARBA00023136"/>
    </source>
</evidence>
<evidence type="ECO:0000256" key="9">
    <source>
        <dbReference type="ARBA" id="ARBA00022837"/>
    </source>
</evidence>
<keyword evidence="12 15" id="KW-0472">Membrane</keyword>
<keyword evidence="5" id="KW-0109">Calcium transport</keyword>
<evidence type="ECO:0000256" key="7">
    <source>
        <dbReference type="ARBA" id="ARBA00022729"/>
    </source>
</evidence>
<evidence type="ECO:0000256" key="3">
    <source>
        <dbReference type="ARBA" id="ARBA00016584"/>
    </source>
</evidence>
<keyword evidence="9" id="KW-0106">Calcium</keyword>
<dbReference type="Pfam" id="PF06682">
    <property type="entry name" value="SARAF"/>
    <property type="match status" value="1"/>
</dbReference>
<organism evidence="16 17">
    <name type="scientific">Mortierella hygrophila</name>
    <dbReference type="NCBI Taxonomy" id="979708"/>
    <lineage>
        <taxon>Eukaryota</taxon>
        <taxon>Fungi</taxon>
        <taxon>Fungi incertae sedis</taxon>
        <taxon>Mucoromycota</taxon>
        <taxon>Mortierellomycotina</taxon>
        <taxon>Mortierellomycetes</taxon>
        <taxon>Mortierellales</taxon>
        <taxon>Mortierellaceae</taxon>
        <taxon>Mortierella</taxon>
    </lineage>
</organism>
<gene>
    <name evidence="16" type="ORF">EC957_011666</name>
</gene>
<keyword evidence="6 15" id="KW-0812">Transmembrane</keyword>
<evidence type="ECO:0000256" key="11">
    <source>
        <dbReference type="ARBA" id="ARBA00023065"/>
    </source>
</evidence>
<dbReference type="PROSITE" id="PS51257">
    <property type="entry name" value="PROKAR_LIPOPROTEIN"/>
    <property type="match status" value="1"/>
</dbReference>
<accession>A0A9P6K3M9</accession>
<dbReference type="PANTHER" id="PTHR15929">
    <property type="entry name" value="STORE-OPERATED CALCIUM ENTRY-ASSOCIATED REGULATORY FACTOR"/>
    <property type="match status" value="1"/>
</dbReference>
<evidence type="ECO:0000256" key="14">
    <source>
        <dbReference type="SAM" id="MobiDB-lite"/>
    </source>
</evidence>
<evidence type="ECO:0000256" key="6">
    <source>
        <dbReference type="ARBA" id="ARBA00022692"/>
    </source>
</evidence>
<protein>
    <recommendedName>
        <fullName evidence="3">Store-operated calcium entry-associated regulatory factor</fullName>
    </recommendedName>
    <alternativeName>
        <fullName evidence="13">Transmembrane protein 66</fullName>
    </alternativeName>
</protein>
<evidence type="ECO:0000256" key="10">
    <source>
        <dbReference type="ARBA" id="ARBA00022989"/>
    </source>
</evidence>
<evidence type="ECO:0000256" key="5">
    <source>
        <dbReference type="ARBA" id="ARBA00022568"/>
    </source>
</evidence>
<comment type="similarity">
    <text evidence="2">Belongs to the SARAF family.</text>
</comment>